<dbReference type="Proteomes" id="UP000784294">
    <property type="component" value="Unassembled WGS sequence"/>
</dbReference>
<feature type="compositionally biased region" description="Basic and acidic residues" evidence="1">
    <location>
        <begin position="252"/>
        <end position="262"/>
    </location>
</feature>
<feature type="compositionally biased region" description="Low complexity" evidence="1">
    <location>
        <begin position="109"/>
        <end position="121"/>
    </location>
</feature>
<feature type="region of interest" description="Disordered" evidence="1">
    <location>
        <begin position="1"/>
        <end position="31"/>
    </location>
</feature>
<comment type="caution">
    <text evidence="2">The sequence shown here is derived from an EMBL/GenBank/DDBJ whole genome shotgun (WGS) entry which is preliminary data.</text>
</comment>
<evidence type="ECO:0000313" key="2">
    <source>
        <dbReference type="EMBL" id="VEL24022.1"/>
    </source>
</evidence>
<evidence type="ECO:0000256" key="1">
    <source>
        <dbReference type="SAM" id="MobiDB-lite"/>
    </source>
</evidence>
<proteinExistence type="predicted"/>
<dbReference type="EMBL" id="CAAALY010065386">
    <property type="protein sequence ID" value="VEL24022.1"/>
    <property type="molecule type" value="Genomic_DNA"/>
</dbReference>
<feature type="compositionally biased region" description="Polar residues" evidence="1">
    <location>
        <begin position="322"/>
        <end position="333"/>
    </location>
</feature>
<feature type="compositionally biased region" description="Basic and acidic residues" evidence="1">
    <location>
        <begin position="1"/>
        <end position="22"/>
    </location>
</feature>
<reference evidence="2" key="1">
    <citation type="submission" date="2018-11" db="EMBL/GenBank/DDBJ databases">
        <authorList>
            <consortium name="Pathogen Informatics"/>
        </authorList>
    </citation>
    <scope>NUCLEOTIDE SEQUENCE</scope>
</reference>
<feature type="region of interest" description="Disordered" evidence="1">
    <location>
        <begin position="252"/>
        <end position="280"/>
    </location>
</feature>
<evidence type="ECO:0000313" key="3">
    <source>
        <dbReference type="Proteomes" id="UP000784294"/>
    </source>
</evidence>
<dbReference type="AlphaFoldDB" id="A0A3S5CNR5"/>
<feature type="region of interest" description="Disordered" evidence="1">
    <location>
        <begin position="50"/>
        <end position="91"/>
    </location>
</feature>
<feature type="compositionally biased region" description="Basic residues" evidence="1">
    <location>
        <begin position="345"/>
        <end position="355"/>
    </location>
</feature>
<sequence length="380" mass="40629">MVPGLHHDGGHVGSSKDKRDPLSRQPDGRVVADGLQPGLVHLLWTLHTDNSDPLGSFGRRNGPRAPGRRRCSLHRPLPSSPTGTWPPEARRQDVNTPAIDAASASIHPSTSRTSLGSSTCSGLSMQTIPPLWEASAGEMVPGLQDDGGHVGGFKDIRGPPSRQPDGRVVADGLLRVLVTHQKSLHLGLAGCKYSTNCCCFCIHSSINKSGQAWQTDGLLSALELCSSTCSGLSMQKSPPLWETSAGEMVHGLQDDGGSKDQRVLPNTTRRTDPSRRLGPADARSLLRLETLLVRQPGLVHLLQSPCRVRRSGKSRPPIWAPGSSTPVGSSSALRTEEPHSVSTSRPRRDRVRGPKQAKSPLSHVIAGHVSSACAELRPLR</sequence>
<gene>
    <name evidence="2" type="ORF">PXEA_LOCUS17462</name>
</gene>
<accession>A0A3S5CNR5</accession>
<organism evidence="2 3">
    <name type="scientific">Protopolystoma xenopodis</name>
    <dbReference type="NCBI Taxonomy" id="117903"/>
    <lineage>
        <taxon>Eukaryota</taxon>
        <taxon>Metazoa</taxon>
        <taxon>Spiralia</taxon>
        <taxon>Lophotrochozoa</taxon>
        <taxon>Platyhelminthes</taxon>
        <taxon>Monogenea</taxon>
        <taxon>Polyopisthocotylea</taxon>
        <taxon>Polystomatidea</taxon>
        <taxon>Polystomatidae</taxon>
        <taxon>Protopolystoma</taxon>
    </lineage>
</organism>
<feature type="region of interest" description="Disordered" evidence="1">
    <location>
        <begin position="309"/>
        <end position="362"/>
    </location>
</feature>
<protein>
    <submittedName>
        <fullName evidence="2">Uncharacterized protein</fullName>
    </submittedName>
</protein>
<feature type="region of interest" description="Disordered" evidence="1">
    <location>
        <begin position="102"/>
        <end position="121"/>
    </location>
</feature>
<keyword evidence="3" id="KW-1185">Reference proteome</keyword>
<name>A0A3S5CNR5_9PLAT</name>